<sequence length="505" mass="57543">MVLAGKPGRDDPLAHVTAPPPDETEEQRQVRLMEEAEAQRVSDAIDYDIQQEKAANFRGDIIKVLLLGQSESGKSTTLKNFQLLNSPKAFKAERASWRAVVLLNVVRSIRTILEAMSDFHDAQNSPTLSPSRPTTSPSSSVSSSGSFLRLSPEHLKLKLRLLPLLQVEESLIRKLTPPGSPEFESTHLSQITNLPSPFASQNVKGKEIAVNSQFAWKGVFSKVVSSTRDSFDSAELVDWEDPNDPGRIIHACSEDMIKLWKDPTIQKILRLQQIRLEDMGGFFLDDLERVTSPRYIPTNDDILRARLKTLGVSEHRFKFKEGFGGTITREWRVYDVGGQRSLRAAWAPYFDDVNCILFLAPISAFDQVLEEDPTVNRLEDSVLLWKSIVSNKLLAATNIVLFLNKTDILKQKLQAGIKFADHLVSYGDRPNDFESTSYYLRKKFAQIQKDKSPQRRGFFCHMTTVTVCFISYRRHRLRFTRALAHRLFPFCSDMLHVNRTRKRHR</sequence>
<feature type="region of interest" description="Disordered" evidence="4">
    <location>
        <begin position="1"/>
        <end position="25"/>
    </location>
</feature>
<evidence type="ECO:0008006" key="7">
    <source>
        <dbReference type="Google" id="ProtNLM"/>
    </source>
</evidence>
<accession>A0ABP1DPE7</accession>
<feature type="compositionally biased region" description="Low complexity" evidence="4">
    <location>
        <begin position="125"/>
        <end position="146"/>
    </location>
</feature>
<proteinExistence type="predicted"/>
<reference evidence="6" key="1">
    <citation type="submission" date="2024-04" db="EMBL/GenBank/DDBJ databases">
        <authorList>
            <person name="Shaw F."/>
            <person name="Minotto A."/>
        </authorList>
    </citation>
    <scope>NUCLEOTIDE SEQUENCE [LARGE SCALE GENOMIC DNA]</scope>
</reference>
<dbReference type="InterPro" id="IPR027417">
    <property type="entry name" value="P-loop_NTPase"/>
</dbReference>
<keyword evidence="2" id="KW-0342">GTP-binding</keyword>
<dbReference type="PANTHER" id="PTHR10218:SF360">
    <property type="entry name" value="GUANINE NUCLEOTIDE-BINDING PROTEIN SUBUNIT ALPHA HOMOLOG"/>
    <property type="match status" value="1"/>
</dbReference>
<evidence type="ECO:0000256" key="4">
    <source>
        <dbReference type="SAM" id="MobiDB-lite"/>
    </source>
</evidence>
<dbReference type="SUPFAM" id="SSF52540">
    <property type="entry name" value="P-loop containing nucleoside triphosphate hydrolases"/>
    <property type="match status" value="1"/>
</dbReference>
<dbReference type="Proteomes" id="UP001497453">
    <property type="component" value="Chromosome 5"/>
</dbReference>
<dbReference type="PRINTS" id="PR00318">
    <property type="entry name" value="GPROTEINA"/>
</dbReference>
<dbReference type="SMART" id="SM00275">
    <property type="entry name" value="G_alpha"/>
    <property type="match status" value="1"/>
</dbReference>
<keyword evidence="6" id="KW-1185">Reference proteome</keyword>
<protein>
    <recommendedName>
        <fullName evidence="7">G-alpha-domain-containing protein</fullName>
    </recommendedName>
</protein>
<dbReference type="PROSITE" id="PS51882">
    <property type="entry name" value="G_ALPHA"/>
    <property type="match status" value="1"/>
</dbReference>
<name>A0ABP1DPE7_9APHY</name>
<feature type="region of interest" description="Disordered" evidence="4">
    <location>
        <begin position="121"/>
        <end position="146"/>
    </location>
</feature>
<dbReference type="PANTHER" id="PTHR10218">
    <property type="entry name" value="GTP-BINDING PROTEIN ALPHA SUBUNIT"/>
    <property type="match status" value="1"/>
</dbReference>
<dbReference type="CDD" id="cd00066">
    <property type="entry name" value="G-alpha"/>
    <property type="match status" value="1"/>
</dbReference>
<keyword evidence="3" id="KW-0807">Transducer</keyword>
<dbReference type="Pfam" id="PF00503">
    <property type="entry name" value="G-alpha"/>
    <property type="match status" value="1"/>
</dbReference>
<evidence type="ECO:0000313" key="6">
    <source>
        <dbReference type="Proteomes" id="UP001497453"/>
    </source>
</evidence>
<gene>
    <name evidence="5" type="ORF">GFSPODELE1_LOCUS7183</name>
</gene>
<dbReference type="InterPro" id="IPR001019">
    <property type="entry name" value="Gprotein_alpha_su"/>
</dbReference>
<evidence type="ECO:0000256" key="1">
    <source>
        <dbReference type="ARBA" id="ARBA00022741"/>
    </source>
</evidence>
<dbReference type="EMBL" id="OZ037948">
    <property type="protein sequence ID" value="CAL1709084.1"/>
    <property type="molecule type" value="Genomic_DNA"/>
</dbReference>
<organism evidence="5 6">
    <name type="scientific">Somion occarium</name>
    <dbReference type="NCBI Taxonomy" id="3059160"/>
    <lineage>
        <taxon>Eukaryota</taxon>
        <taxon>Fungi</taxon>
        <taxon>Dikarya</taxon>
        <taxon>Basidiomycota</taxon>
        <taxon>Agaricomycotina</taxon>
        <taxon>Agaricomycetes</taxon>
        <taxon>Polyporales</taxon>
        <taxon>Cerrenaceae</taxon>
        <taxon>Somion</taxon>
    </lineage>
</organism>
<evidence type="ECO:0000256" key="2">
    <source>
        <dbReference type="ARBA" id="ARBA00023134"/>
    </source>
</evidence>
<evidence type="ECO:0000256" key="3">
    <source>
        <dbReference type="ARBA" id="ARBA00023224"/>
    </source>
</evidence>
<dbReference type="Gene3D" id="3.40.50.300">
    <property type="entry name" value="P-loop containing nucleotide triphosphate hydrolases"/>
    <property type="match status" value="2"/>
</dbReference>
<keyword evidence="1" id="KW-0547">Nucleotide-binding</keyword>
<dbReference type="InterPro" id="IPR011025">
    <property type="entry name" value="GproteinA_insert"/>
</dbReference>
<dbReference type="SUPFAM" id="SSF47895">
    <property type="entry name" value="Transducin (alpha subunit), insertion domain"/>
    <property type="match status" value="1"/>
</dbReference>
<evidence type="ECO:0000313" key="5">
    <source>
        <dbReference type="EMBL" id="CAL1709084.1"/>
    </source>
</evidence>